<evidence type="ECO:0000256" key="4">
    <source>
        <dbReference type="ARBA" id="ARBA00037338"/>
    </source>
</evidence>
<dbReference type="Pfam" id="PF00400">
    <property type="entry name" value="WD40"/>
    <property type="match status" value="1"/>
</dbReference>
<keyword evidence="1" id="KW-0853">WD repeat</keyword>
<dbReference type="Proteomes" id="UP000761534">
    <property type="component" value="Unassembled WGS sequence"/>
</dbReference>
<keyword evidence="8" id="KW-1185">Reference proteome</keyword>
<dbReference type="InterPro" id="IPR036322">
    <property type="entry name" value="WD40_repeat_dom_sf"/>
</dbReference>
<dbReference type="GO" id="GO:0006325">
    <property type="term" value="P:chromatin organization"/>
    <property type="evidence" value="ECO:0007669"/>
    <property type="project" value="UniProtKB-KW"/>
</dbReference>
<organism evidence="7 8">
    <name type="scientific">Trichomonascus ciferrii</name>
    <dbReference type="NCBI Taxonomy" id="44093"/>
    <lineage>
        <taxon>Eukaryota</taxon>
        <taxon>Fungi</taxon>
        <taxon>Dikarya</taxon>
        <taxon>Ascomycota</taxon>
        <taxon>Saccharomycotina</taxon>
        <taxon>Dipodascomycetes</taxon>
        <taxon>Dipodascales</taxon>
        <taxon>Trichomonascaceae</taxon>
        <taxon>Trichomonascus</taxon>
        <taxon>Trichomonascus ciferrii complex</taxon>
    </lineage>
</organism>
<dbReference type="EMBL" id="SWFS01000063">
    <property type="protein sequence ID" value="KAA8917136.1"/>
    <property type="molecule type" value="Genomic_DNA"/>
</dbReference>
<sequence length="331" mass="36257">MHGLSITCEVVSGDEGGWVFVWSLVTRRPTAVFRAHEKAVIKVQWFNSGGRIITHGRDNKLYIFQLGQELTTKIPTKNDTGEQWLKPLMVHSQDVNALNFCAFSMYDDTLIAVPGTLSSETVDVYELGAGNQLRRPLKAIKPPEETSKTGIVMALVVTKDRLAVGYESGTIVIFEWDSSGSFHVIASHKPHSQAALSLALHKNLLVSSAADQYLVKYDISTGKLLDSLGTGHTGLQSAAIRSDGKILAVVGWDNMVRVFQLSNFKPLAVFKTTSQPGSTTISFSPINNPNNENNSQALQSKIEQIKKSKIMASHWLAVGGKDGRIGLFELY</sequence>
<dbReference type="PANTHER" id="PTHR19854:SF1">
    <property type="entry name" value="GUANINE NUCLEOTIDE-BINDING PROTEIN SUBUNIT BETA-LIKE PROTEIN 1"/>
    <property type="match status" value="1"/>
</dbReference>
<dbReference type="InterPro" id="IPR015943">
    <property type="entry name" value="WD40/YVTN_repeat-like_dom_sf"/>
</dbReference>
<dbReference type="Gene3D" id="2.130.10.10">
    <property type="entry name" value="YVTN repeat-like/Quinoprotein amine dehydrogenase"/>
    <property type="match status" value="2"/>
</dbReference>
<evidence type="ECO:0000313" key="7">
    <source>
        <dbReference type="EMBL" id="KAA8917136.1"/>
    </source>
</evidence>
<accession>A0A642VC08</accession>
<evidence type="ECO:0000256" key="5">
    <source>
        <dbReference type="ARBA" id="ARBA00037931"/>
    </source>
</evidence>
<dbReference type="PANTHER" id="PTHR19854">
    <property type="entry name" value="TRANSDUCIN BETA-LIKE 3"/>
    <property type="match status" value="1"/>
</dbReference>
<dbReference type="VEuPathDB" id="FungiDB:TRICI_000703"/>
<proteinExistence type="inferred from homology"/>
<dbReference type="SUPFAM" id="SSF50978">
    <property type="entry name" value="WD40 repeat-like"/>
    <property type="match status" value="1"/>
</dbReference>
<protein>
    <recommendedName>
        <fullName evidence="6">ASTRA-associated protein 1</fullName>
    </recommendedName>
</protein>
<keyword evidence="2" id="KW-0677">Repeat</keyword>
<evidence type="ECO:0000256" key="6">
    <source>
        <dbReference type="ARBA" id="ARBA00040563"/>
    </source>
</evidence>
<dbReference type="InterPro" id="IPR001680">
    <property type="entry name" value="WD40_rpt"/>
</dbReference>
<dbReference type="SMART" id="SM00320">
    <property type="entry name" value="WD40"/>
    <property type="match status" value="5"/>
</dbReference>
<comment type="similarity">
    <text evidence="5">Belongs to the WD repeat ASA1 family.</text>
</comment>
<reference evidence="7" key="1">
    <citation type="journal article" date="2019" name="G3 (Bethesda)">
        <title>Genome Assemblies of Two Rare Opportunistic Yeast Pathogens: Diutina rugosa (syn. Candida rugosa) and Trichomonascus ciferrii (syn. Candida ciferrii).</title>
        <authorList>
            <person name="Mixao V."/>
            <person name="Saus E."/>
            <person name="Hansen A.P."/>
            <person name="Lass-Florl C."/>
            <person name="Gabaldon T."/>
        </authorList>
    </citation>
    <scope>NUCLEOTIDE SEQUENCE</scope>
    <source>
        <strain evidence="7">CBS 4856</strain>
    </source>
</reference>
<evidence type="ECO:0000256" key="3">
    <source>
        <dbReference type="ARBA" id="ARBA00022853"/>
    </source>
</evidence>
<dbReference type="OrthoDB" id="7668193at2759"/>
<comment type="function">
    <text evidence="4">Component of the ASTRA complex involved in chromatin remodeling.</text>
</comment>
<comment type="caution">
    <text evidence="7">The sequence shown here is derived from an EMBL/GenBank/DDBJ whole genome shotgun (WGS) entry which is preliminary data.</text>
</comment>
<evidence type="ECO:0000256" key="2">
    <source>
        <dbReference type="ARBA" id="ARBA00022737"/>
    </source>
</evidence>
<evidence type="ECO:0000256" key="1">
    <source>
        <dbReference type="ARBA" id="ARBA00022574"/>
    </source>
</evidence>
<name>A0A642VC08_9ASCO</name>
<keyword evidence="3" id="KW-0156">Chromatin regulator</keyword>
<dbReference type="AlphaFoldDB" id="A0A642VC08"/>
<gene>
    <name evidence="7" type="ORF">TRICI_000703</name>
</gene>
<evidence type="ECO:0000313" key="8">
    <source>
        <dbReference type="Proteomes" id="UP000761534"/>
    </source>
</evidence>